<accession>R9I6J0</accession>
<sequence length="33" mass="3980">MLWFTYKELSLQILNKIAKINRLTNSIQIIILF</sequence>
<evidence type="ECO:0000313" key="1">
    <source>
        <dbReference type="EMBL" id="EOS11898.1"/>
    </source>
</evidence>
<dbReference type="AlphaFoldDB" id="R9I6J0"/>
<gene>
    <name evidence="1" type="ORF">C802_02473</name>
</gene>
<keyword evidence="2" id="KW-1185">Reference proteome</keyword>
<dbReference type="HOGENOM" id="CLU_3380521_0_0_10"/>
<protein>
    <submittedName>
        <fullName evidence="1">Uncharacterized protein</fullName>
    </submittedName>
</protein>
<proteinExistence type="predicted"/>
<dbReference type="EMBL" id="ASSP01000016">
    <property type="protein sequence ID" value="EOS11898.1"/>
    <property type="molecule type" value="Genomic_DNA"/>
</dbReference>
<dbReference type="Proteomes" id="UP000014200">
    <property type="component" value="Unassembled WGS sequence"/>
</dbReference>
<organism evidence="1 2">
    <name type="scientific">Phocaeicola sartorii</name>
    <dbReference type="NCBI Taxonomy" id="671267"/>
    <lineage>
        <taxon>Bacteria</taxon>
        <taxon>Pseudomonadati</taxon>
        <taxon>Bacteroidota</taxon>
        <taxon>Bacteroidia</taxon>
        <taxon>Bacteroidales</taxon>
        <taxon>Bacteroidaceae</taxon>
        <taxon>Phocaeicola</taxon>
    </lineage>
</organism>
<comment type="caution">
    <text evidence="1">The sequence shown here is derived from an EMBL/GenBank/DDBJ whole genome shotgun (WGS) entry which is preliminary data.</text>
</comment>
<reference evidence="1 2" key="1">
    <citation type="submission" date="2013-04" db="EMBL/GenBank/DDBJ databases">
        <title>The Genome Sequence of Bacteroides massiliensis dnLKV3.</title>
        <authorList>
            <consortium name="The Broad Institute Genomics Platform"/>
            <consortium name="The Broad Institute Genome Sequencing Center for Infectious Disease"/>
            <person name="Earl A."/>
            <person name="Xavier R."/>
            <person name="Kuhn K."/>
            <person name="Stappenbeck T."/>
            <person name="Walker B."/>
            <person name="Young S."/>
            <person name="Zeng Q."/>
            <person name="Gargeya S."/>
            <person name="Fitzgerald M."/>
            <person name="Haas B."/>
            <person name="Abouelleil A."/>
            <person name="Allen A.W."/>
            <person name="Alvarado L."/>
            <person name="Arachchi H.M."/>
            <person name="Berlin A.M."/>
            <person name="Chapman S.B."/>
            <person name="Gainer-Dewar J."/>
            <person name="Goldberg J."/>
            <person name="Griggs A."/>
            <person name="Gujja S."/>
            <person name="Hansen M."/>
            <person name="Howarth C."/>
            <person name="Imamovic A."/>
            <person name="Ireland A."/>
            <person name="Larimer J."/>
            <person name="McCowan C."/>
            <person name="Murphy C."/>
            <person name="Pearson M."/>
            <person name="Poon T.W."/>
            <person name="Priest M."/>
            <person name="Roberts A."/>
            <person name="Saif S."/>
            <person name="Shea T."/>
            <person name="Sisk P."/>
            <person name="Sykes S."/>
            <person name="Wortman J."/>
            <person name="Nusbaum C."/>
            <person name="Birren B."/>
        </authorList>
    </citation>
    <scope>NUCLEOTIDE SEQUENCE [LARGE SCALE GENOMIC DNA]</scope>
    <source>
        <strain evidence="2">dnLKV3</strain>
    </source>
</reference>
<evidence type="ECO:0000313" key="2">
    <source>
        <dbReference type="Proteomes" id="UP000014200"/>
    </source>
</evidence>
<name>R9I6J0_9BACT</name>